<dbReference type="Proteomes" id="UP001205486">
    <property type="component" value="Unassembled WGS sequence"/>
</dbReference>
<reference evidence="1" key="1">
    <citation type="submission" date="2022-03" db="EMBL/GenBank/DDBJ databases">
        <title>Interactions between chemoautotrophic and heterotrophic bacteria.</title>
        <authorList>
            <person name="Santoro A."/>
        </authorList>
    </citation>
    <scope>NUCLEOTIDE SEQUENCE</scope>
    <source>
        <strain evidence="1">Nb-106</strain>
    </source>
</reference>
<evidence type="ECO:0000313" key="2">
    <source>
        <dbReference type="Proteomes" id="UP001205486"/>
    </source>
</evidence>
<gene>
    <name evidence="1" type="ORF">J2S34_003136</name>
</gene>
<sequence>MPDNEMSVEQPSLPLNEVAPRADDRYRSDHLLLAEMIEAGSKVLDVGCGDGDLLQLLETRGIDGRGIELSREGVNRCVAKGLAVVQGDADTDLVNYPDDAFDYVILSQTLQATRQPKTVLENLLRIGRRAVVSFPNFGHWKMRVQLLIGGHMPRTDNLPATWYDTPNIHFCTIKDFVQLCDEINVKMERAVALNLYGRPLRFNAPWWFWNMFGEQGVFLLSRAEKIAKTPGRDE</sequence>
<organism evidence="1 2">
    <name type="scientific">Nitrobacter winogradskyi</name>
    <name type="common">Nitrobacter agilis</name>
    <dbReference type="NCBI Taxonomy" id="913"/>
    <lineage>
        <taxon>Bacteria</taxon>
        <taxon>Pseudomonadati</taxon>
        <taxon>Pseudomonadota</taxon>
        <taxon>Alphaproteobacteria</taxon>
        <taxon>Hyphomicrobiales</taxon>
        <taxon>Nitrobacteraceae</taxon>
        <taxon>Nitrobacter</taxon>
    </lineage>
</organism>
<keyword evidence="2" id="KW-1185">Reference proteome</keyword>
<accession>A0ACC6AMK3</accession>
<comment type="caution">
    <text evidence="1">The sequence shown here is derived from an EMBL/GenBank/DDBJ whole genome shotgun (WGS) entry which is preliminary data.</text>
</comment>
<dbReference type="EMBL" id="JALJZS010000002">
    <property type="protein sequence ID" value="MCP2000688.1"/>
    <property type="molecule type" value="Genomic_DNA"/>
</dbReference>
<proteinExistence type="predicted"/>
<evidence type="ECO:0000313" key="1">
    <source>
        <dbReference type="EMBL" id="MCP2000688.1"/>
    </source>
</evidence>
<protein>
    <submittedName>
        <fullName evidence="1">Methionine biosynthesis protein MetW</fullName>
    </submittedName>
</protein>
<name>A0ACC6AMK3_NITWI</name>